<feature type="transmembrane region" description="Helical" evidence="1">
    <location>
        <begin position="230"/>
        <end position="254"/>
    </location>
</feature>
<keyword evidence="2" id="KW-0378">Hydrolase</keyword>
<feature type="transmembrane region" description="Helical" evidence="1">
    <location>
        <begin position="374"/>
        <end position="392"/>
    </location>
</feature>
<dbReference type="SUPFAM" id="SSF49785">
    <property type="entry name" value="Galactose-binding domain-like"/>
    <property type="match status" value="1"/>
</dbReference>
<sequence length="437" mass="46785">MMPASICPTARAPDPMQRKLIAGVVIVALLTTALMVVVLATGGRPDPAPLRAASTLLDGSWRFHTGDDPRWAAVNVDDSGWETTDMTAPPGNHDGDVGLPDYVGGWSAHGHPGYHGYAWYRRTVTVPASSASWDILGPTLVEDGYELYWNGQLLGGSGRLGPDPRLVGTRPLRFALPANAAGTTGVLAIRIYMLARSGPSAEGGGMHTAPILAPRPTGESLHRAQWQRTIAGYILDAVEPAAMLALIGLTLVFGSRSSRKGFLVFACIALALTAARRLNNAIVSWTDLQDLRTYSWLASVMWVPTMTAWLLAWNRWRLPAWRSIDALAVALGVAGIVGALAHWPIWASISRLGSLALFAVIVARIVLGGPLRILALVTLATVLASLFGGELLDPIGVPGIWFPFNIGVSRTQYIYAIGIPLLAVLIVRTLRPRSGRR</sequence>
<feature type="transmembrane region" description="Helical" evidence="1">
    <location>
        <begin position="261"/>
        <end position="278"/>
    </location>
</feature>
<keyword evidence="1" id="KW-1133">Transmembrane helix</keyword>
<dbReference type="EMBL" id="MWIO01000025">
    <property type="protein sequence ID" value="THD07679.1"/>
    <property type="molecule type" value="Genomic_DNA"/>
</dbReference>
<evidence type="ECO:0000256" key="1">
    <source>
        <dbReference type="SAM" id="Phobius"/>
    </source>
</evidence>
<evidence type="ECO:0000313" key="3">
    <source>
        <dbReference type="Proteomes" id="UP000306317"/>
    </source>
</evidence>
<dbReference type="Gene3D" id="2.60.120.260">
    <property type="entry name" value="Galactose-binding domain-like"/>
    <property type="match status" value="1"/>
</dbReference>
<dbReference type="Proteomes" id="UP000306317">
    <property type="component" value="Unassembled WGS sequence"/>
</dbReference>
<organism evidence="2 3">
    <name type="scientific">Rhodanobacter lindaniclasticus</name>
    <dbReference type="NCBI Taxonomy" id="75310"/>
    <lineage>
        <taxon>Bacteria</taxon>
        <taxon>Pseudomonadati</taxon>
        <taxon>Pseudomonadota</taxon>
        <taxon>Gammaproteobacteria</taxon>
        <taxon>Lysobacterales</taxon>
        <taxon>Rhodanobacteraceae</taxon>
        <taxon>Rhodanobacter</taxon>
    </lineage>
</organism>
<proteinExistence type="predicted"/>
<keyword evidence="1" id="KW-0472">Membrane</keyword>
<comment type="caution">
    <text evidence="2">The sequence shown here is derived from an EMBL/GenBank/DDBJ whole genome shotgun (WGS) entry which is preliminary data.</text>
</comment>
<evidence type="ECO:0000313" key="2">
    <source>
        <dbReference type="EMBL" id="THD07679.1"/>
    </source>
</evidence>
<gene>
    <name evidence="2" type="ORF">B1991_08610</name>
</gene>
<accession>A0A4S3KGJ8</accession>
<feature type="transmembrane region" description="Helical" evidence="1">
    <location>
        <begin position="20"/>
        <end position="41"/>
    </location>
</feature>
<dbReference type="GO" id="GO:0016787">
    <property type="term" value="F:hydrolase activity"/>
    <property type="evidence" value="ECO:0007669"/>
    <property type="project" value="UniProtKB-KW"/>
</dbReference>
<name>A0A4S3KGJ8_9GAMM</name>
<dbReference type="AlphaFoldDB" id="A0A4S3KGJ8"/>
<reference evidence="2 3" key="1">
    <citation type="submission" date="2017-02" db="EMBL/GenBank/DDBJ databases">
        <title>Whole genome sequencing of Rhodanobacter lindaniclasticus DSM 17932.</title>
        <authorList>
            <person name="Kumar S."/>
            <person name="Patil P."/>
            <person name="Patil P.B."/>
        </authorList>
    </citation>
    <scope>NUCLEOTIDE SEQUENCE [LARGE SCALE GENOMIC DNA]</scope>
    <source>
        <strain evidence="2 3">DSM 17932</strain>
    </source>
</reference>
<feature type="transmembrane region" description="Helical" evidence="1">
    <location>
        <begin position="349"/>
        <end position="367"/>
    </location>
</feature>
<feature type="transmembrane region" description="Helical" evidence="1">
    <location>
        <begin position="412"/>
        <end position="430"/>
    </location>
</feature>
<keyword evidence="1" id="KW-0812">Transmembrane</keyword>
<feature type="transmembrane region" description="Helical" evidence="1">
    <location>
        <begin position="324"/>
        <end position="343"/>
    </location>
</feature>
<dbReference type="OrthoDB" id="9801077at2"/>
<protein>
    <submittedName>
        <fullName evidence="2">Glycoside hydrolase family 2</fullName>
    </submittedName>
</protein>
<feature type="transmembrane region" description="Helical" evidence="1">
    <location>
        <begin position="293"/>
        <end position="312"/>
    </location>
</feature>
<dbReference type="InterPro" id="IPR008979">
    <property type="entry name" value="Galactose-bd-like_sf"/>
</dbReference>
<keyword evidence="3" id="KW-1185">Reference proteome</keyword>